<dbReference type="PANTHER" id="PTHR32552:SF89">
    <property type="entry name" value="CATECHOLATE SIDEROPHORE RECEPTOR FIU"/>
    <property type="match status" value="1"/>
</dbReference>
<evidence type="ECO:0000256" key="7">
    <source>
        <dbReference type="ARBA" id="ARBA00022729"/>
    </source>
</evidence>
<dbReference type="InterPro" id="IPR037066">
    <property type="entry name" value="Plug_dom_sf"/>
</dbReference>
<dbReference type="InterPro" id="IPR036942">
    <property type="entry name" value="Beta-barrel_TonB_sf"/>
</dbReference>
<dbReference type="Proteomes" id="UP000449678">
    <property type="component" value="Unassembled WGS sequence"/>
</dbReference>
<keyword evidence="8" id="KW-0408">Iron</keyword>
<comment type="similarity">
    <text evidence="2 14 15">Belongs to the TonB-dependent receptor family.</text>
</comment>
<evidence type="ECO:0000259" key="18">
    <source>
        <dbReference type="Pfam" id="PF07715"/>
    </source>
</evidence>
<comment type="subcellular location">
    <subcellularLocation>
        <location evidence="1 14">Cell outer membrane</location>
        <topology evidence="1 14">Multi-pass membrane protein</topology>
    </subcellularLocation>
</comment>
<evidence type="ECO:0000256" key="15">
    <source>
        <dbReference type="RuleBase" id="RU003357"/>
    </source>
</evidence>
<dbReference type="InterPro" id="IPR012910">
    <property type="entry name" value="Plug_dom"/>
</dbReference>
<name>A0ABW9V403_9BURK</name>
<feature type="chain" id="PRO_5046835528" evidence="16">
    <location>
        <begin position="27"/>
        <end position="762"/>
    </location>
</feature>
<dbReference type="Pfam" id="PF07715">
    <property type="entry name" value="Plug"/>
    <property type="match status" value="1"/>
</dbReference>
<keyword evidence="3 14" id="KW-0813">Transport</keyword>
<keyword evidence="4 14" id="KW-1134">Transmembrane beta strand</keyword>
<proteinExistence type="inferred from homology"/>
<dbReference type="InterPro" id="IPR039426">
    <property type="entry name" value="TonB-dep_rcpt-like"/>
</dbReference>
<keyword evidence="20" id="KW-1185">Reference proteome</keyword>
<dbReference type="Gene3D" id="2.40.170.20">
    <property type="entry name" value="TonB-dependent receptor, beta-barrel domain"/>
    <property type="match status" value="1"/>
</dbReference>
<evidence type="ECO:0000256" key="12">
    <source>
        <dbReference type="ARBA" id="ARBA00023170"/>
    </source>
</evidence>
<keyword evidence="10 15" id="KW-0798">TonB box</keyword>
<keyword evidence="11 14" id="KW-0472">Membrane</keyword>
<evidence type="ECO:0000259" key="17">
    <source>
        <dbReference type="Pfam" id="PF00593"/>
    </source>
</evidence>
<evidence type="ECO:0000256" key="10">
    <source>
        <dbReference type="ARBA" id="ARBA00023077"/>
    </source>
</evidence>
<evidence type="ECO:0000256" key="11">
    <source>
        <dbReference type="ARBA" id="ARBA00023136"/>
    </source>
</evidence>
<organism evidence="19 20">
    <name type="scientific">Duganella lactea</name>
    <dbReference type="NCBI Taxonomy" id="2692173"/>
    <lineage>
        <taxon>Bacteria</taxon>
        <taxon>Pseudomonadati</taxon>
        <taxon>Pseudomonadota</taxon>
        <taxon>Betaproteobacteria</taxon>
        <taxon>Burkholderiales</taxon>
        <taxon>Oxalobacteraceae</taxon>
        <taxon>Telluria group</taxon>
        <taxon>Duganella</taxon>
    </lineage>
</organism>
<dbReference type="Pfam" id="PF00593">
    <property type="entry name" value="TonB_dep_Rec_b-barrel"/>
    <property type="match status" value="1"/>
</dbReference>
<evidence type="ECO:0000256" key="14">
    <source>
        <dbReference type="PROSITE-ProRule" id="PRU01360"/>
    </source>
</evidence>
<dbReference type="RefSeq" id="WP_160989056.1">
    <property type="nucleotide sequence ID" value="NZ_WWCO01000003.1"/>
</dbReference>
<evidence type="ECO:0000256" key="2">
    <source>
        <dbReference type="ARBA" id="ARBA00009810"/>
    </source>
</evidence>
<feature type="signal peptide" evidence="16">
    <location>
        <begin position="1"/>
        <end position="26"/>
    </location>
</feature>
<evidence type="ECO:0000313" key="19">
    <source>
        <dbReference type="EMBL" id="MYM33646.1"/>
    </source>
</evidence>
<dbReference type="EMBL" id="WWCO01000003">
    <property type="protein sequence ID" value="MYM33646.1"/>
    <property type="molecule type" value="Genomic_DNA"/>
</dbReference>
<reference evidence="19 20" key="1">
    <citation type="submission" date="2019-12" db="EMBL/GenBank/DDBJ databases">
        <title>Novel species isolated from a subtropical stream in China.</title>
        <authorList>
            <person name="Lu H."/>
        </authorList>
    </citation>
    <scope>NUCLEOTIDE SEQUENCE [LARGE SCALE GENOMIC DNA]</scope>
    <source>
        <strain evidence="19 20">FT94W</strain>
    </source>
</reference>
<feature type="domain" description="TonB-dependent receptor-like beta-barrel" evidence="17">
    <location>
        <begin position="298"/>
        <end position="730"/>
    </location>
</feature>
<keyword evidence="5" id="KW-0410">Iron transport</keyword>
<evidence type="ECO:0000256" key="4">
    <source>
        <dbReference type="ARBA" id="ARBA00022452"/>
    </source>
</evidence>
<gene>
    <name evidence="19" type="ORF">GTP38_04750</name>
</gene>
<keyword evidence="7 16" id="KW-0732">Signal</keyword>
<evidence type="ECO:0000256" key="6">
    <source>
        <dbReference type="ARBA" id="ARBA00022692"/>
    </source>
</evidence>
<dbReference type="SUPFAM" id="SSF56935">
    <property type="entry name" value="Porins"/>
    <property type="match status" value="1"/>
</dbReference>
<keyword evidence="6 14" id="KW-0812">Transmembrane</keyword>
<evidence type="ECO:0000256" key="8">
    <source>
        <dbReference type="ARBA" id="ARBA00023004"/>
    </source>
</evidence>
<dbReference type="Gene3D" id="2.170.130.10">
    <property type="entry name" value="TonB-dependent receptor, plug domain"/>
    <property type="match status" value="1"/>
</dbReference>
<dbReference type="InterPro" id="IPR000531">
    <property type="entry name" value="Beta-barrel_TonB"/>
</dbReference>
<keyword evidence="9" id="KW-0406">Ion transport</keyword>
<protein>
    <submittedName>
        <fullName evidence="19">TonB-dependent receptor</fullName>
    </submittedName>
</protein>
<evidence type="ECO:0000256" key="9">
    <source>
        <dbReference type="ARBA" id="ARBA00023065"/>
    </source>
</evidence>
<evidence type="ECO:0000256" key="16">
    <source>
        <dbReference type="SAM" id="SignalP"/>
    </source>
</evidence>
<comment type="caution">
    <text evidence="19">The sequence shown here is derived from an EMBL/GenBank/DDBJ whole genome shotgun (WGS) entry which is preliminary data.</text>
</comment>
<evidence type="ECO:0000256" key="3">
    <source>
        <dbReference type="ARBA" id="ARBA00022448"/>
    </source>
</evidence>
<evidence type="ECO:0000256" key="13">
    <source>
        <dbReference type="ARBA" id="ARBA00023237"/>
    </source>
</evidence>
<evidence type="ECO:0000313" key="20">
    <source>
        <dbReference type="Proteomes" id="UP000449678"/>
    </source>
</evidence>
<evidence type="ECO:0000256" key="1">
    <source>
        <dbReference type="ARBA" id="ARBA00004571"/>
    </source>
</evidence>
<accession>A0ABW9V403</accession>
<sequence length="762" mass="80418">MQPRTLKLGGIAAAVATAVLHMSANAQEAAAPADGLNMERVVVTGTSTASSKMKTSVSISTLEADTIKNSAPMSAAEVLRSVPGVRSESSGGEGNANITVRGVPISAGGARYVQIQEDGLPVLQFGDFNFTTPDSFVKIDGTLDHLEVVRGGSASTLATNAPGGIVNFISKTGEEKGGHIGISRGLGYDETRYDFDYGAPISDKTRFFIGGNYRTGEGVRNTGMSTEGGGQIRGNITHDLDNGFIRLSFKHLDDKAPTALPVPVRVVNQQIQEIPGIDPRTVSFYSPYWVRDVVLSKDNTPVSTNINDGLKVKSNSVGLEGSFDLGDGWNLNNKFRTSSNSGRFAGVFAGNNGVAGNYTFATGPNKGKAYNGLAFSAVVFNTSIDDAGNTLNDTKLSKTFKLADGSKLTTTGGLYLSTQKLALTWNFNEYLMQLTGAKPALLQTASATPGLVGAAFGGCCSRAVDMEYKFTSPYVNVGYETGPLSVDASFRQDRQKANGTANIATLNNGALRYDAATQQFVDYELNHNSYSVGGNYAFTKNLSVFARVSDGVAFNADRILFGTPLDGTAPIAINTVKQIEGGVKWRSGGVSTFVTLFQAKTDESNFEATTQRSTSNKYDAKGVELEGAYSNGGFRITGGMTYTDAKITGTAAADVANIGNTPRRQAKTIYQVAPTYSFGDATIGASLIGTGKSWGDDAHTIVLPAYEVVNAFVNYSLTPKATLSLSVNNLLNKIGYTEVEGDGHAARSISGRAAKVSLSYAF</sequence>
<dbReference type="PROSITE" id="PS52016">
    <property type="entry name" value="TONB_DEPENDENT_REC_3"/>
    <property type="match status" value="1"/>
</dbReference>
<dbReference type="PANTHER" id="PTHR32552">
    <property type="entry name" value="FERRICHROME IRON RECEPTOR-RELATED"/>
    <property type="match status" value="1"/>
</dbReference>
<keyword evidence="12 19" id="KW-0675">Receptor</keyword>
<feature type="domain" description="TonB-dependent receptor plug" evidence="18">
    <location>
        <begin position="52"/>
        <end position="165"/>
    </location>
</feature>
<keyword evidence="13 14" id="KW-0998">Cell outer membrane</keyword>
<evidence type="ECO:0000256" key="5">
    <source>
        <dbReference type="ARBA" id="ARBA00022496"/>
    </source>
</evidence>